<comment type="caution">
    <text evidence="3">The sequence shown here is derived from an EMBL/GenBank/DDBJ whole genome shotgun (WGS) entry which is preliminary data.</text>
</comment>
<feature type="compositionally biased region" description="Polar residues" evidence="1">
    <location>
        <begin position="150"/>
        <end position="164"/>
    </location>
</feature>
<evidence type="ECO:0000313" key="4">
    <source>
        <dbReference type="Proteomes" id="UP000319663"/>
    </source>
</evidence>
<feature type="compositionally biased region" description="Polar residues" evidence="1">
    <location>
        <begin position="739"/>
        <end position="770"/>
    </location>
</feature>
<feature type="compositionally biased region" description="Polar residues" evidence="1">
    <location>
        <begin position="870"/>
        <end position="882"/>
    </location>
</feature>
<feature type="compositionally biased region" description="Polar residues" evidence="1">
    <location>
        <begin position="201"/>
        <end position="215"/>
    </location>
</feature>
<proteinExistence type="predicted"/>
<reference evidence="3 4" key="1">
    <citation type="submission" date="2019-06" db="EMBL/GenBank/DDBJ databases">
        <title>Wine fermentation using esterase from Monascus purpureus.</title>
        <authorList>
            <person name="Geng C."/>
            <person name="Zhang Y."/>
        </authorList>
    </citation>
    <scope>NUCLEOTIDE SEQUENCE [LARGE SCALE GENOMIC DNA]</scope>
    <source>
        <strain evidence="3">HQ1</strain>
    </source>
</reference>
<feature type="region of interest" description="Disordered" evidence="1">
    <location>
        <begin position="663"/>
        <end position="775"/>
    </location>
</feature>
<feature type="region of interest" description="Disordered" evidence="1">
    <location>
        <begin position="835"/>
        <end position="856"/>
    </location>
</feature>
<feature type="compositionally biased region" description="Basic and acidic residues" evidence="1">
    <location>
        <begin position="1235"/>
        <end position="1245"/>
    </location>
</feature>
<evidence type="ECO:0000259" key="2">
    <source>
        <dbReference type="Pfam" id="PF04212"/>
    </source>
</evidence>
<feature type="compositionally biased region" description="Polar residues" evidence="1">
    <location>
        <begin position="238"/>
        <end position="247"/>
    </location>
</feature>
<sequence length="1721" mass="187436">MLQCTSPADSTEGRPGPTSESSQTSIGNRGPSYYPHPVLHRTAASQSMRRSPGLEPEEENSTASEASGQGDSVLVFGNPGTANKAPEELDSVNWSQSTSSSRTSPEYTVHSLADSSKKAGTGDSYLLKVPVSPTRDIAFNKPAQGCTPPTDHNGTRPDNYSIQNPAPGFAEQPADIATQQKGFTHEGSTFETESARPFAIDSSTGYISKPTNRASSGLGFVGRERSPSPTNRERVHGKQQQSSSQKAMLSKALQKANTAVLLDNAANFEGAMKAYDDACQLLQLVLLSSNGSHDEKLKLQEICDTYTIRITELRRLDTLFQQNDMKALPARPSSEEEPLDDLLLPLSGEDEEFLREDVRSPRNDDDLRGIKYDELKTLAPEKIPPRRQSLLHPAVDTTNMPGFEQKRPNAMCKSSWQVSQIARGDERLLPALSPRKPQPHDVLNVEGYSSNSSHFPLLDTGSMEANGESTSWLDTIDESGASSPSTHSKMSSVYLRRKRSRSLSYGTEAEFDAALDAAVEAAYDEGLEPEMEENSNVDGDAISNSLANLELEKPKVPEARREADIGITGNRQMPHIQNQGRVGYSSDPQLDYLDEESEEEERLLEEMTRDIVMDGFEFGLQSKSTQAKQPGSKEISEVWKEPARCHAIQTRAMVSSLAENASPLPKISSEPELLPNSLPASTPIPLLGGQSVRSRRLSGRLPQELKIETSTRIDPVPDSSGPEASSFQLLKPQPHPSDKSQMSLGISLGNHSTSGSALPSPSAHPNNKGDSANFPVEDLSANVNVTNLTSLIQDGDDSGLSNNQSSSRSIDKVHLASNGWDTNSSSLRLLQSRNISVSTPDPPNYPGTPSSAAFPNFDLHKSVGTGTVHAPQTQTGAASTPNGLPTGGLYLFDSDIHSATSPGCPNPMANNGPMPLEPCPESFLLRPFWLLRCLYQTIAHPCGGYLSTRLFVPRDAWHVKNVKIKAIEEKVSNCDLLTAALLKLAQVDTYDADAVLDEMQSLEGILDQVQASLSKKLGNEVGLQGAMSLFKLAPTSEDATGIPDNLPSKSSGGQGKSYLSSWRKLRSKNSGLVTAAIPSQSSKDQLTINSLPMTSAPSFRFTKRTVTQLHFDGPNANYMGALARLCDAAQVVDQIARQVEDPGLRHSSQTLVGLELSTRHAAEFFGFYVCRFVLNDIGMMLDKFMKRGTNKDSATGYLIPITTAIINTPTLFSGQPAQGLPQYYAATSSKKKSSGSREVDERLRSEASTTHGVGIIDGLQSINSITTYASPSKEDNCSTTGLEIRRQRRSWTPIGQTQEQVIESSPMGERLATSSRPPTRARGYSSTMSLAGRRGDMSSRIPGTPAFESSILSNFRKRPRQPSILQMMQADDESSDLDDDDFLGDVSPQDESTPLDRSKRNLWLFESISVSPLQSSPSKTENERREEVEPHSQLAVAGDSLGFSPVSGSRQNKSSVYADIHEFSEPSEPLGRASAPPMSSSPPWSPLEDVSALRMGRPPKSTVERVTESITEVAKEPSQPAVRLPTAALQQRLLPRRRRRQRKYVDATDFELQGDESENDYLHSGLDDDEPNQLPPTKISRSRINLRTRPVPSTKRAGLANQGNEKKSRMQGAGNGRNNHLRTKASSSKRPNPGGKVTYSSRSRDFGVDKENQEIDTSSPLSSPLNSDALDSDSFRSNDTSSKKFISQELQLQAMKFAEIDQWQMEFEDVTVPASQPSSLE</sequence>
<feature type="region of interest" description="Disordered" evidence="1">
    <location>
        <begin position="201"/>
        <end position="247"/>
    </location>
</feature>
<feature type="compositionally biased region" description="Acidic residues" evidence="1">
    <location>
        <begin position="1548"/>
        <end position="1559"/>
    </location>
</feature>
<evidence type="ECO:0000256" key="1">
    <source>
        <dbReference type="SAM" id="MobiDB-lite"/>
    </source>
</evidence>
<protein>
    <recommendedName>
        <fullName evidence="2">MIT domain-containing protein</fullName>
    </recommendedName>
</protein>
<feature type="compositionally biased region" description="Basic and acidic residues" evidence="1">
    <location>
        <begin position="1420"/>
        <end position="1430"/>
    </location>
</feature>
<keyword evidence="4" id="KW-1185">Reference proteome</keyword>
<feature type="region of interest" description="Disordered" evidence="1">
    <location>
        <begin position="1225"/>
        <end position="1247"/>
    </location>
</feature>
<gene>
    <name evidence="3" type="ORF">MPDQ_001131</name>
</gene>
<dbReference type="InterPro" id="IPR007330">
    <property type="entry name" value="MIT_dom"/>
</dbReference>
<feature type="compositionally biased region" description="Polar residues" evidence="1">
    <location>
        <begin position="1655"/>
        <end position="1666"/>
    </location>
</feature>
<dbReference type="SUPFAM" id="SSF116846">
    <property type="entry name" value="MIT domain"/>
    <property type="match status" value="1"/>
</dbReference>
<feature type="compositionally biased region" description="Low complexity" evidence="1">
    <location>
        <begin position="91"/>
        <end position="108"/>
    </location>
</feature>
<feature type="region of interest" description="Disordered" evidence="1">
    <location>
        <begin position="1411"/>
        <end position="1505"/>
    </location>
</feature>
<accession>A0A507QQK9</accession>
<dbReference type="Gene3D" id="1.20.58.80">
    <property type="entry name" value="Phosphotransferase system, lactose/cellobiose-type IIA subunit"/>
    <property type="match status" value="1"/>
</dbReference>
<feature type="domain" description="MIT" evidence="2">
    <location>
        <begin position="249"/>
        <end position="314"/>
    </location>
</feature>
<feature type="compositionally biased region" description="Polar residues" evidence="1">
    <location>
        <begin position="61"/>
        <end position="70"/>
    </location>
</feature>
<dbReference type="Proteomes" id="UP000319663">
    <property type="component" value="Unassembled WGS sequence"/>
</dbReference>
<feature type="compositionally biased region" description="Basic and acidic residues" evidence="1">
    <location>
        <begin position="1642"/>
        <end position="1653"/>
    </location>
</feature>
<feature type="region of interest" description="Disordered" evidence="1">
    <location>
        <begin position="1298"/>
        <end position="1355"/>
    </location>
</feature>
<dbReference type="InterPro" id="IPR036181">
    <property type="entry name" value="MIT_dom_sf"/>
</dbReference>
<dbReference type="Pfam" id="PF04212">
    <property type="entry name" value="MIT"/>
    <property type="match status" value="1"/>
</dbReference>
<dbReference type="PANTHER" id="PTHR37327">
    <property type="entry name" value="CHROMOSOME 1, WHOLE GENOME SHOTGUN SEQUENCE"/>
    <property type="match status" value="1"/>
</dbReference>
<feature type="compositionally biased region" description="Basic and acidic residues" evidence="1">
    <location>
        <begin position="222"/>
        <end position="236"/>
    </location>
</feature>
<feature type="region of interest" description="Disordered" evidence="1">
    <location>
        <begin position="138"/>
        <end position="170"/>
    </location>
</feature>
<dbReference type="EMBL" id="VIFY01000129">
    <property type="protein sequence ID" value="TQB69941.1"/>
    <property type="molecule type" value="Genomic_DNA"/>
</dbReference>
<feature type="region of interest" description="Disordered" evidence="1">
    <location>
        <begin position="1369"/>
        <end position="1398"/>
    </location>
</feature>
<feature type="compositionally biased region" description="Polar residues" evidence="1">
    <location>
        <begin position="1446"/>
        <end position="1455"/>
    </location>
</feature>
<feature type="region of interest" description="Disordered" evidence="1">
    <location>
        <begin position="1526"/>
        <end position="1683"/>
    </location>
</feature>
<feature type="region of interest" description="Disordered" evidence="1">
    <location>
        <begin position="1"/>
        <end position="124"/>
    </location>
</feature>
<feature type="compositionally biased region" description="Polar residues" evidence="1">
    <location>
        <begin position="18"/>
        <end position="27"/>
    </location>
</feature>
<organism evidence="3 4">
    <name type="scientific">Monascus purpureus</name>
    <name type="common">Red mold</name>
    <name type="synonym">Monascus anka</name>
    <dbReference type="NCBI Taxonomy" id="5098"/>
    <lineage>
        <taxon>Eukaryota</taxon>
        <taxon>Fungi</taxon>
        <taxon>Dikarya</taxon>
        <taxon>Ascomycota</taxon>
        <taxon>Pezizomycotina</taxon>
        <taxon>Eurotiomycetes</taxon>
        <taxon>Eurotiomycetidae</taxon>
        <taxon>Eurotiales</taxon>
        <taxon>Aspergillaceae</taxon>
        <taxon>Monascus</taxon>
    </lineage>
</organism>
<feature type="compositionally biased region" description="Acidic residues" evidence="1">
    <location>
        <begin position="1370"/>
        <end position="1383"/>
    </location>
</feature>
<feature type="region of interest" description="Disordered" evidence="1">
    <location>
        <begin position="863"/>
        <end position="882"/>
    </location>
</feature>
<evidence type="ECO:0000313" key="3">
    <source>
        <dbReference type="EMBL" id="TQB69941.1"/>
    </source>
</evidence>
<name>A0A507QQK9_MONPU</name>
<dbReference type="STRING" id="5098.A0A507QQK9"/>
<dbReference type="PANTHER" id="PTHR37327:SF1">
    <property type="entry name" value="MICROTUBULE INTERACTING AND TRANSPORT DOMAIN-CONTAINING PROTEIN"/>
    <property type="match status" value="1"/>
</dbReference>